<protein>
    <recommendedName>
        <fullName evidence="3">BTB domain-containing protein</fullName>
    </recommendedName>
</protein>
<comment type="caution">
    <text evidence="1">The sequence shown here is derived from an EMBL/GenBank/DDBJ whole genome shotgun (WGS) entry which is preliminary data.</text>
</comment>
<proteinExistence type="predicted"/>
<evidence type="ECO:0008006" key="3">
    <source>
        <dbReference type="Google" id="ProtNLM"/>
    </source>
</evidence>
<dbReference type="HOGENOM" id="CLU_051530_2_0_1"/>
<evidence type="ECO:0000313" key="1">
    <source>
        <dbReference type="EMBL" id="CCA66525.1"/>
    </source>
</evidence>
<organism evidence="1 2">
    <name type="scientific">Serendipita indica (strain DSM 11827)</name>
    <name type="common">Root endophyte fungus</name>
    <name type="synonym">Piriformospora indica</name>
    <dbReference type="NCBI Taxonomy" id="1109443"/>
    <lineage>
        <taxon>Eukaryota</taxon>
        <taxon>Fungi</taxon>
        <taxon>Dikarya</taxon>
        <taxon>Basidiomycota</taxon>
        <taxon>Agaricomycotina</taxon>
        <taxon>Agaricomycetes</taxon>
        <taxon>Sebacinales</taxon>
        <taxon>Serendipitaceae</taxon>
        <taxon>Serendipita</taxon>
    </lineage>
</organism>
<reference evidence="1 2" key="1">
    <citation type="journal article" date="2011" name="PLoS Pathog.">
        <title>Endophytic Life Strategies Decoded by Genome and Transcriptome Analyses of the Mutualistic Root Symbiont Piriformospora indica.</title>
        <authorList>
            <person name="Zuccaro A."/>
            <person name="Lahrmann U."/>
            <person name="Guldener U."/>
            <person name="Langen G."/>
            <person name="Pfiffi S."/>
            <person name="Biedenkopf D."/>
            <person name="Wong P."/>
            <person name="Samans B."/>
            <person name="Grimm C."/>
            <person name="Basiewicz M."/>
            <person name="Murat C."/>
            <person name="Martin F."/>
            <person name="Kogel K.H."/>
        </authorList>
    </citation>
    <scope>NUCLEOTIDE SEQUENCE [LARGE SCALE GENOMIC DNA]</scope>
    <source>
        <strain evidence="1 2">DSM 11827</strain>
    </source>
</reference>
<dbReference type="STRING" id="1109443.G4T5D2"/>
<dbReference type="Proteomes" id="UP000007148">
    <property type="component" value="Unassembled WGS sequence"/>
</dbReference>
<dbReference type="InParanoid" id="G4T5D2"/>
<sequence length="288" mass="32201">MEFAFLTPPENEIEADKRGVMVSMSTTFYPREDHPTDLIILTSDNVFFSVHTSVLLEKSTNKFGGLIASVDTQSITVPESSDSINLLLHAFYNYDPTNYIPTLAQISTMLSAVPKYGLAPDGLFARGTPFFNLTLNLALSSPLETFAVVCQHNLEELAVEVSHHLIAIPLHNLTDDLCARIGPIYLRRLVFLHLGRTERLKNLLRIPPAGHEPNQQCDKIDQKRNLEHLWIEATSSLAWDLNASTPVSLFHAVLSPLADKVSCVECKTSFKESIRKLIVDWTMVKTTI</sequence>
<dbReference type="eggNOG" id="KOG0519">
    <property type="taxonomic scope" value="Eukaryota"/>
</dbReference>
<keyword evidence="2" id="KW-1185">Reference proteome</keyword>
<evidence type="ECO:0000313" key="2">
    <source>
        <dbReference type="Proteomes" id="UP000007148"/>
    </source>
</evidence>
<dbReference type="AlphaFoldDB" id="G4T5D2"/>
<dbReference type="EMBL" id="CAFZ01000003">
    <property type="protein sequence ID" value="CCA66525.1"/>
    <property type="molecule type" value="Genomic_DNA"/>
</dbReference>
<dbReference type="OMA" id="HPATHAC"/>
<accession>G4T5D2</accession>
<name>G4T5D2_SERID</name>
<dbReference type="OrthoDB" id="3265815at2759"/>
<gene>
    <name evidence="1" type="ORF">PIIN_00210</name>
</gene>